<feature type="transmembrane region" description="Helical" evidence="4">
    <location>
        <begin position="346"/>
        <end position="368"/>
    </location>
</feature>
<comment type="caution">
    <text evidence="6">The sequence shown here is derived from an EMBL/GenBank/DDBJ whole genome shotgun (WGS) entry which is preliminary data.</text>
</comment>
<dbReference type="InterPro" id="IPR020846">
    <property type="entry name" value="MFS_dom"/>
</dbReference>
<dbReference type="PROSITE" id="PS50850">
    <property type="entry name" value="MFS"/>
    <property type="match status" value="1"/>
</dbReference>
<sequence length="403" mass="42705">MKNNPPNPIRALLPLMAILIGNAVAHSLFMISFPIAGRVLGMSDIQTGAVLSLSAFTMLLVAPWWGRYSDSVGCQPAIRSGIISTALFLIMGAALFTLQSSLILSATALFLSFLAIRIFQSIAVAGMMPSIQAHIANVTPEQKRVSGMGLMGATFGIGSLIGGSTAMLTGVAYFPHSMLIIAVLMLLTYWLYLPRINSTFVRQTVREKSAPVQKLPLKTIAPYVLITFVVIFIYGLIQQTTGLRLQDQFSYTAQQALKGSGAMLTMAMGCMALSQVLLSCLTISRPVNILFGGVVLGCIGLAALIQADTYLAMMISMAMTGLAMGLVLPANLALLSQKAGINHQAYAASINIIGKGIGLAAGPLAGAAMYQADALFPVWASLLLFAVLPLFLLHQRQHAIAEG</sequence>
<gene>
    <name evidence="6" type="ORF">IFO68_13665</name>
</gene>
<dbReference type="Proteomes" id="UP000649768">
    <property type="component" value="Unassembled WGS sequence"/>
</dbReference>
<feature type="transmembrane region" description="Helical" evidence="4">
    <location>
        <begin position="215"/>
        <end position="237"/>
    </location>
</feature>
<feature type="transmembrane region" description="Helical" evidence="4">
    <location>
        <begin position="257"/>
        <end position="280"/>
    </location>
</feature>
<feature type="transmembrane region" description="Helical" evidence="4">
    <location>
        <begin position="12"/>
        <end position="33"/>
    </location>
</feature>
<proteinExistence type="predicted"/>
<feature type="transmembrane region" description="Helical" evidence="4">
    <location>
        <begin position="374"/>
        <end position="393"/>
    </location>
</feature>
<dbReference type="Pfam" id="PF07690">
    <property type="entry name" value="MFS_1"/>
    <property type="match status" value="1"/>
</dbReference>
<protein>
    <submittedName>
        <fullName evidence="6">MFS transporter</fullName>
    </submittedName>
</protein>
<evidence type="ECO:0000256" key="4">
    <source>
        <dbReference type="SAM" id="Phobius"/>
    </source>
</evidence>
<dbReference type="InterPro" id="IPR011701">
    <property type="entry name" value="MFS"/>
</dbReference>
<name>A0ABR9BND0_9GAMM</name>
<evidence type="ECO:0000256" key="1">
    <source>
        <dbReference type="ARBA" id="ARBA00022692"/>
    </source>
</evidence>
<feature type="transmembrane region" description="Helical" evidence="4">
    <location>
        <begin position="173"/>
        <end position="194"/>
    </location>
</feature>
<accession>A0ABR9BND0</accession>
<evidence type="ECO:0000259" key="5">
    <source>
        <dbReference type="PROSITE" id="PS50850"/>
    </source>
</evidence>
<organism evidence="6 7">
    <name type="scientific">Photobacterium arenosum</name>
    <dbReference type="NCBI Taxonomy" id="2774143"/>
    <lineage>
        <taxon>Bacteria</taxon>
        <taxon>Pseudomonadati</taxon>
        <taxon>Pseudomonadota</taxon>
        <taxon>Gammaproteobacteria</taxon>
        <taxon>Vibrionales</taxon>
        <taxon>Vibrionaceae</taxon>
        <taxon>Photobacterium</taxon>
    </lineage>
</organism>
<feature type="transmembrane region" description="Helical" evidence="4">
    <location>
        <begin position="287"/>
        <end position="305"/>
    </location>
</feature>
<feature type="transmembrane region" description="Helical" evidence="4">
    <location>
        <begin position="102"/>
        <end position="127"/>
    </location>
</feature>
<dbReference type="InterPro" id="IPR036259">
    <property type="entry name" value="MFS_trans_sf"/>
</dbReference>
<keyword evidence="7" id="KW-1185">Reference proteome</keyword>
<evidence type="ECO:0000256" key="3">
    <source>
        <dbReference type="ARBA" id="ARBA00023136"/>
    </source>
</evidence>
<dbReference type="PANTHER" id="PTHR23546">
    <property type="entry name" value="TRANSPORT PROTEIN"/>
    <property type="match status" value="1"/>
</dbReference>
<dbReference type="SUPFAM" id="SSF103473">
    <property type="entry name" value="MFS general substrate transporter"/>
    <property type="match status" value="1"/>
</dbReference>
<dbReference type="RefSeq" id="WP_192016412.1">
    <property type="nucleotide sequence ID" value="NZ_JACYTP010000008.1"/>
</dbReference>
<evidence type="ECO:0000256" key="2">
    <source>
        <dbReference type="ARBA" id="ARBA00022989"/>
    </source>
</evidence>
<feature type="transmembrane region" description="Helical" evidence="4">
    <location>
        <begin position="311"/>
        <end position="334"/>
    </location>
</feature>
<feature type="transmembrane region" description="Helical" evidence="4">
    <location>
        <begin position="45"/>
        <end position="65"/>
    </location>
</feature>
<dbReference type="PANTHER" id="PTHR23546:SF1">
    <property type="entry name" value="MEMBRANE PROTEIN"/>
    <property type="match status" value="1"/>
</dbReference>
<feature type="transmembrane region" description="Helical" evidence="4">
    <location>
        <begin position="148"/>
        <end position="167"/>
    </location>
</feature>
<keyword evidence="1 4" id="KW-0812">Transmembrane</keyword>
<keyword evidence="3 4" id="KW-0472">Membrane</keyword>
<feature type="transmembrane region" description="Helical" evidence="4">
    <location>
        <begin position="77"/>
        <end position="96"/>
    </location>
</feature>
<reference evidence="6 7" key="1">
    <citation type="submission" date="2020-09" db="EMBL/GenBank/DDBJ databases">
        <title>Photobacterium sp. CAU 1568 isolated from sand of Sido Beach.</title>
        <authorList>
            <person name="Kim W."/>
        </authorList>
    </citation>
    <scope>NUCLEOTIDE SEQUENCE [LARGE SCALE GENOMIC DNA]</scope>
    <source>
        <strain evidence="6 7">CAU 1568</strain>
    </source>
</reference>
<dbReference type="Gene3D" id="1.20.1250.20">
    <property type="entry name" value="MFS general substrate transporter like domains"/>
    <property type="match status" value="1"/>
</dbReference>
<feature type="domain" description="Major facilitator superfamily (MFS) profile" evidence="5">
    <location>
        <begin position="11"/>
        <end position="398"/>
    </location>
</feature>
<keyword evidence="2 4" id="KW-1133">Transmembrane helix</keyword>
<evidence type="ECO:0000313" key="6">
    <source>
        <dbReference type="EMBL" id="MBD8513724.1"/>
    </source>
</evidence>
<evidence type="ECO:0000313" key="7">
    <source>
        <dbReference type="Proteomes" id="UP000649768"/>
    </source>
</evidence>
<dbReference type="EMBL" id="JACYTP010000008">
    <property type="protein sequence ID" value="MBD8513724.1"/>
    <property type="molecule type" value="Genomic_DNA"/>
</dbReference>